<evidence type="ECO:0000256" key="1">
    <source>
        <dbReference type="SAM" id="SignalP"/>
    </source>
</evidence>
<feature type="chain" id="PRO_5012413990" evidence="1">
    <location>
        <begin position="21"/>
        <end position="150"/>
    </location>
</feature>
<feature type="signal peptide" evidence="1">
    <location>
        <begin position="1"/>
        <end position="20"/>
    </location>
</feature>
<proteinExistence type="predicted"/>
<dbReference type="PROSITE" id="PS51257">
    <property type="entry name" value="PROKAR_LIPOPROTEIN"/>
    <property type="match status" value="1"/>
</dbReference>
<accession>A0A1T4YJ44</accession>
<dbReference type="Proteomes" id="UP000190774">
    <property type="component" value="Unassembled WGS sequence"/>
</dbReference>
<keyword evidence="1" id="KW-0732">Signal</keyword>
<name>A0A1T4YJ44_9BACT</name>
<dbReference type="STRING" id="48467.SAMN02745166_03466"/>
<keyword evidence="3" id="KW-1185">Reference proteome</keyword>
<reference evidence="3" key="1">
    <citation type="submission" date="2017-02" db="EMBL/GenBank/DDBJ databases">
        <authorList>
            <person name="Varghese N."/>
            <person name="Submissions S."/>
        </authorList>
    </citation>
    <scope>NUCLEOTIDE SEQUENCE [LARGE SCALE GENOMIC DNA]</scope>
    <source>
        <strain evidence="3">ATCC 700200</strain>
    </source>
</reference>
<dbReference type="EMBL" id="FUYE01000012">
    <property type="protein sequence ID" value="SKB01809.1"/>
    <property type="molecule type" value="Genomic_DNA"/>
</dbReference>
<protein>
    <submittedName>
        <fullName evidence="2">Uncharacterized protein</fullName>
    </submittedName>
</protein>
<evidence type="ECO:0000313" key="2">
    <source>
        <dbReference type="EMBL" id="SKB01809.1"/>
    </source>
</evidence>
<gene>
    <name evidence="2" type="ORF">SAMN02745166_03466</name>
</gene>
<dbReference type="AlphaFoldDB" id="A0A1T4YJ44"/>
<organism evidence="2 3">
    <name type="scientific">Prosthecobacter debontii</name>
    <dbReference type="NCBI Taxonomy" id="48467"/>
    <lineage>
        <taxon>Bacteria</taxon>
        <taxon>Pseudomonadati</taxon>
        <taxon>Verrucomicrobiota</taxon>
        <taxon>Verrucomicrobiia</taxon>
        <taxon>Verrucomicrobiales</taxon>
        <taxon>Verrucomicrobiaceae</taxon>
        <taxon>Prosthecobacter</taxon>
    </lineage>
</organism>
<evidence type="ECO:0000313" key="3">
    <source>
        <dbReference type="Proteomes" id="UP000190774"/>
    </source>
</evidence>
<sequence>MQSFARSTLLTLAFLAVACAQVFGTQRGYLCDHGKVALETVVDHCHKASSDEGSEAVPCEESDSVACESKGEKKTHQPLQVDLQVTPATLVSVTVPAFVAVLMDDFFSFDRALSVVLVEEQRISGLSFEDERPYLPSAAVEVASCIVILV</sequence>